<accession>A0A222P3C4</accession>
<protein>
    <recommendedName>
        <fullName evidence="4">Lipoprotein</fullName>
    </recommendedName>
</protein>
<dbReference type="EMBL" id="CP016397">
    <property type="protein sequence ID" value="ASQ46327.1"/>
    <property type="molecule type" value="Genomic_DNA"/>
</dbReference>
<organism evidence="2 3">
    <name type="scientific">Legionella clemsonensis</name>
    <dbReference type="NCBI Taxonomy" id="1867846"/>
    <lineage>
        <taxon>Bacteria</taxon>
        <taxon>Pseudomonadati</taxon>
        <taxon>Pseudomonadota</taxon>
        <taxon>Gammaproteobacteria</taxon>
        <taxon>Legionellales</taxon>
        <taxon>Legionellaceae</taxon>
        <taxon>Legionella</taxon>
    </lineage>
</organism>
<keyword evidence="3" id="KW-1185">Reference proteome</keyword>
<dbReference type="PROSITE" id="PS51257">
    <property type="entry name" value="PROKAR_LIPOPROTEIN"/>
    <property type="match status" value="1"/>
</dbReference>
<dbReference type="AlphaFoldDB" id="A0A222P3C4"/>
<gene>
    <name evidence="2" type="ORF">clem_08880</name>
</gene>
<reference evidence="3" key="1">
    <citation type="submission" date="2016-07" db="EMBL/GenBank/DDBJ databases">
        <authorList>
            <person name="Florea S."/>
            <person name="Webb J.S."/>
            <person name="Jaromczyk J."/>
            <person name="Schardl C.L."/>
        </authorList>
    </citation>
    <scope>NUCLEOTIDE SEQUENCE [LARGE SCALE GENOMIC DNA]</scope>
    <source>
        <strain evidence="3">CDC-D5610</strain>
    </source>
</reference>
<proteinExistence type="predicted"/>
<feature type="signal peptide" evidence="1">
    <location>
        <begin position="1"/>
        <end position="21"/>
    </location>
</feature>
<dbReference type="Proteomes" id="UP000201728">
    <property type="component" value="Chromosome"/>
</dbReference>
<feature type="chain" id="PRO_5012058652" description="Lipoprotein" evidence="1">
    <location>
        <begin position="22"/>
        <end position="115"/>
    </location>
</feature>
<name>A0A222P3C4_9GAMM</name>
<dbReference type="RefSeq" id="WP_094091199.1">
    <property type="nucleotide sequence ID" value="NZ_CP016397.1"/>
</dbReference>
<dbReference type="KEGG" id="lcd:clem_08880"/>
<sequence length="115" mass="12539">MIKKLGLAAAFSCCMILSAFAGCPNALPTNDVNFCSSFKSVATCYCTSSGLPNSMCQDMNALYSRMISVFGSLQKACEYQRYTSPQDCMDNWNCYLRGGVDSRGRLCSSTKKACQ</sequence>
<evidence type="ECO:0008006" key="4">
    <source>
        <dbReference type="Google" id="ProtNLM"/>
    </source>
</evidence>
<evidence type="ECO:0000256" key="1">
    <source>
        <dbReference type="SAM" id="SignalP"/>
    </source>
</evidence>
<evidence type="ECO:0000313" key="2">
    <source>
        <dbReference type="EMBL" id="ASQ46327.1"/>
    </source>
</evidence>
<keyword evidence="1" id="KW-0732">Signal</keyword>
<dbReference type="OrthoDB" id="5639182at2"/>
<evidence type="ECO:0000313" key="3">
    <source>
        <dbReference type="Proteomes" id="UP000201728"/>
    </source>
</evidence>